<evidence type="ECO:0000256" key="6">
    <source>
        <dbReference type="SAM" id="Phobius"/>
    </source>
</evidence>
<evidence type="ECO:0008006" key="8">
    <source>
        <dbReference type="Google" id="ProtNLM"/>
    </source>
</evidence>
<dbReference type="PANTHER" id="PTHR30482:SF10">
    <property type="entry name" value="HIGH-AFFINITY BRANCHED-CHAIN AMINO ACID TRANSPORT PROTEIN BRAE"/>
    <property type="match status" value="1"/>
</dbReference>
<proteinExistence type="predicted"/>
<gene>
    <name evidence="7" type="ORF">LCGC14_3166890</name>
</gene>
<dbReference type="InterPro" id="IPR001851">
    <property type="entry name" value="ABC_transp_permease"/>
</dbReference>
<feature type="transmembrane region" description="Helical" evidence="6">
    <location>
        <begin position="21"/>
        <end position="39"/>
    </location>
</feature>
<dbReference type="Pfam" id="PF02653">
    <property type="entry name" value="BPD_transp_2"/>
    <property type="match status" value="1"/>
</dbReference>
<dbReference type="PANTHER" id="PTHR30482">
    <property type="entry name" value="HIGH-AFFINITY BRANCHED-CHAIN AMINO ACID TRANSPORT SYSTEM PERMEASE"/>
    <property type="match status" value="1"/>
</dbReference>
<dbReference type="InterPro" id="IPR043428">
    <property type="entry name" value="LivM-like"/>
</dbReference>
<evidence type="ECO:0000256" key="5">
    <source>
        <dbReference type="ARBA" id="ARBA00023136"/>
    </source>
</evidence>
<evidence type="ECO:0000256" key="2">
    <source>
        <dbReference type="ARBA" id="ARBA00022475"/>
    </source>
</evidence>
<comment type="subcellular location">
    <subcellularLocation>
        <location evidence="1">Cell membrane</location>
        <topology evidence="1">Multi-pass membrane protein</topology>
    </subcellularLocation>
</comment>
<evidence type="ECO:0000256" key="4">
    <source>
        <dbReference type="ARBA" id="ARBA00022989"/>
    </source>
</evidence>
<dbReference type="AlphaFoldDB" id="A0A0F8VJD8"/>
<keyword evidence="2" id="KW-1003">Cell membrane</keyword>
<reference evidence="7" key="1">
    <citation type="journal article" date="2015" name="Nature">
        <title>Complex archaea that bridge the gap between prokaryotes and eukaryotes.</title>
        <authorList>
            <person name="Spang A."/>
            <person name="Saw J.H."/>
            <person name="Jorgensen S.L."/>
            <person name="Zaremba-Niedzwiedzka K."/>
            <person name="Martijn J."/>
            <person name="Lind A.E."/>
            <person name="van Eijk R."/>
            <person name="Schleper C."/>
            <person name="Guy L."/>
            <person name="Ettema T.J."/>
        </authorList>
    </citation>
    <scope>NUCLEOTIDE SEQUENCE</scope>
</reference>
<protein>
    <recommendedName>
        <fullName evidence="8">Branched-chain amino acid ABC transporter permease</fullName>
    </recommendedName>
</protein>
<evidence type="ECO:0000256" key="1">
    <source>
        <dbReference type="ARBA" id="ARBA00004651"/>
    </source>
</evidence>
<sequence length="142" mass="15293">MKLPAVLSADGARARLRWGQLLTPLTFLAITAALVLMPAERSGWNFDRTISFVTVFATFVAIYALLTLGLNVQWGYTGVFNFGVMAFFLVGANVAAIIAKPPASTEFVEYVGGFGDKLDFIPVLGSEQWLPFLVGVLGAALF</sequence>
<evidence type="ECO:0000313" key="7">
    <source>
        <dbReference type="EMBL" id="KKK44558.1"/>
    </source>
</evidence>
<name>A0A0F8VJD8_9ZZZZ</name>
<organism evidence="7">
    <name type="scientific">marine sediment metagenome</name>
    <dbReference type="NCBI Taxonomy" id="412755"/>
    <lineage>
        <taxon>unclassified sequences</taxon>
        <taxon>metagenomes</taxon>
        <taxon>ecological metagenomes</taxon>
    </lineage>
</organism>
<feature type="transmembrane region" description="Helical" evidence="6">
    <location>
        <begin position="51"/>
        <end position="72"/>
    </location>
</feature>
<feature type="transmembrane region" description="Helical" evidence="6">
    <location>
        <begin position="79"/>
        <end position="100"/>
    </location>
</feature>
<comment type="caution">
    <text evidence="7">The sequence shown here is derived from an EMBL/GenBank/DDBJ whole genome shotgun (WGS) entry which is preliminary data.</text>
</comment>
<keyword evidence="4 6" id="KW-1133">Transmembrane helix</keyword>
<dbReference type="EMBL" id="LAZR01070167">
    <property type="protein sequence ID" value="KKK44558.1"/>
    <property type="molecule type" value="Genomic_DNA"/>
</dbReference>
<keyword evidence="3 6" id="KW-0812">Transmembrane</keyword>
<evidence type="ECO:0000256" key="3">
    <source>
        <dbReference type="ARBA" id="ARBA00022692"/>
    </source>
</evidence>
<dbReference type="GO" id="GO:0015658">
    <property type="term" value="F:branched-chain amino acid transmembrane transporter activity"/>
    <property type="evidence" value="ECO:0007669"/>
    <property type="project" value="InterPro"/>
</dbReference>
<dbReference type="GO" id="GO:0005886">
    <property type="term" value="C:plasma membrane"/>
    <property type="evidence" value="ECO:0007669"/>
    <property type="project" value="UniProtKB-SubCell"/>
</dbReference>
<feature type="transmembrane region" description="Helical" evidence="6">
    <location>
        <begin position="120"/>
        <end position="141"/>
    </location>
</feature>
<keyword evidence="5 6" id="KW-0472">Membrane</keyword>
<feature type="non-terminal residue" evidence="7">
    <location>
        <position position="142"/>
    </location>
</feature>
<accession>A0A0F8VJD8</accession>